<accession>A0AAE1K6W1</accession>
<keyword evidence="2" id="KW-1185">Reference proteome</keyword>
<organism evidence="1 2">
    <name type="scientific">Petrolisthes cinctipes</name>
    <name type="common">Flat porcelain crab</name>
    <dbReference type="NCBI Taxonomy" id="88211"/>
    <lineage>
        <taxon>Eukaryota</taxon>
        <taxon>Metazoa</taxon>
        <taxon>Ecdysozoa</taxon>
        <taxon>Arthropoda</taxon>
        <taxon>Crustacea</taxon>
        <taxon>Multicrustacea</taxon>
        <taxon>Malacostraca</taxon>
        <taxon>Eumalacostraca</taxon>
        <taxon>Eucarida</taxon>
        <taxon>Decapoda</taxon>
        <taxon>Pleocyemata</taxon>
        <taxon>Anomura</taxon>
        <taxon>Galatheoidea</taxon>
        <taxon>Porcellanidae</taxon>
        <taxon>Petrolisthes</taxon>
    </lineage>
</organism>
<gene>
    <name evidence="1" type="ORF">Pcinc_028753</name>
</gene>
<dbReference type="Proteomes" id="UP001286313">
    <property type="component" value="Unassembled WGS sequence"/>
</dbReference>
<comment type="caution">
    <text evidence="1">The sequence shown here is derived from an EMBL/GenBank/DDBJ whole genome shotgun (WGS) entry which is preliminary data.</text>
</comment>
<protein>
    <submittedName>
        <fullName evidence="1">Uncharacterized protein</fullName>
    </submittedName>
</protein>
<dbReference type="EMBL" id="JAWQEG010003541">
    <property type="protein sequence ID" value="KAK3865659.1"/>
    <property type="molecule type" value="Genomic_DNA"/>
</dbReference>
<evidence type="ECO:0000313" key="2">
    <source>
        <dbReference type="Proteomes" id="UP001286313"/>
    </source>
</evidence>
<name>A0AAE1K6W1_PETCI</name>
<dbReference type="AlphaFoldDB" id="A0AAE1K6W1"/>
<reference evidence="1" key="1">
    <citation type="submission" date="2023-10" db="EMBL/GenBank/DDBJ databases">
        <title>Genome assemblies of two species of porcelain crab, Petrolisthes cinctipes and Petrolisthes manimaculis (Anomura: Porcellanidae).</title>
        <authorList>
            <person name="Angst P."/>
        </authorList>
    </citation>
    <scope>NUCLEOTIDE SEQUENCE</scope>
    <source>
        <strain evidence="1">PB745_01</strain>
        <tissue evidence="1">Gill</tissue>
    </source>
</reference>
<evidence type="ECO:0000313" key="1">
    <source>
        <dbReference type="EMBL" id="KAK3865659.1"/>
    </source>
</evidence>
<sequence length="195" mass="21419">MHHLSTTTYASTHASSLYAHVLSHLYTPTCSSPTPCTCHVANSRTSSLHPRAHLYTPFVQRTNPTYSSPTTATCHVTNSRTPYLQAAPSSLSYADLYAPYVQRTNPMYSPPTTATCHITNSRTPFLQVTRSSISYAHVLNSTLRNCNAPSPGHSARQRYTLNATSKLPTTSATTCFTQRNMVTSCYTIVTHLTTV</sequence>
<proteinExistence type="predicted"/>